<accession>A0A3E3E5S2</accession>
<dbReference type="GO" id="GO:0003697">
    <property type="term" value="F:single-stranded DNA binding"/>
    <property type="evidence" value="ECO:0007669"/>
    <property type="project" value="InterPro"/>
</dbReference>
<comment type="caution">
    <text evidence="3">The sequence shown here is derived from an EMBL/GenBank/DDBJ whole genome shotgun (WGS) entry which is preliminary data.</text>
</comment>
<feature type="domain" description="N-terminal" evidence="1">
    <location>
        <begin position="7"/>
        <end position="107"/>
    </location>
</feature>
<name>A0A3E3E5S2_9FIRM</name>
<gene>
    <name evidence="3" type="ORF">DXC78_04085</name>
</gene>
<evidence type="ECO:0000259" key="1">
    <source>
        <dbReference type="Pfam" id="PF08401"/>
    </source>
</evidence>
<sequence>MTKEEKTKQAFEMIEQGVKDVYSSDNFRKYLSCCSKFHSYSLNNTLLILAQKPDATLVAGYNAWQHNFNRHVDKGERGLIILAPVTSKITQLMDKADEDGNPILDENGDPIKEERVINQLRFTTTTVFDISQTSGEPLPSLIHNLTGSSDEILAFIDSVKNICTIPIDYHSPSKDAVLAGGAKGYYSIAEDRIVLNMELEDMQIAKTLIHEYSHSILHKTTDKDSDQREIEAESLAFVLCDHFGIDTSDYSFGYIASYAAQDEAKLKTILSNIQSTAHEMIDKLEPLFAQNLKKRTMVHEYITPVEMNELANDVVINVVNELKANYNPGLDDSLVYQNIESSIYSYFDRNKEAMKIQEHLYNNHTDFKRDLKQAIYKALNNPSYNPETGHPFIDDSIERRNYEQFEAIAAPLLSGDACYIKYGTPHFMDLNVEIIDDNRYAMSHNYELNGDLMADPDVEFTVDKDNRLLYPESYQQDNLQFYQRVDKDPVAAHQLNEFMDEWLNNIQENQYKVKAVYTEEQVIENANDIRRFCKENNLANMAPKVKEKER</sequence>
<evidence type="ECO:0000313" key="4">
    <source>
        <dbReference type="Proteomes" id="UP000260721"/>
    </source>
</evidence>
<dbReference type="InterPro" id="IPR013610">
    <property type="entry name" value="ArdC_N"/>
</dbReference>
<dbReference type="RefSeq" id="WP_117445856.1">
    <property type="nucleotide sequence ID" value="NZ_JBFBOW010000011.1"/>
</dbReference>
<evidence type="ECO:0000313" key="3">
    <source>
        <dbReference type="EMBL" id="RGD77113.1"/>
    </source>
</evidence>
<dbReference type="Proteomes" id="UP000260721">
    <property type="component" value="Unassembled WGS sequence"/>
</dbReference>
<dbReference type="InterPro" id="IPR054203">
    <property type="entry name" value="DUF6908"/>
</dbReference>
<feature type="domain" description="DUF6908" evidence="2">
    <location>
        <begin position="418"/>
        <end position="511"/>
    </location>
</feature>
<protein>
    <recommendedName>
        <fullName evidence="5">ImmA/IrrE family metallo-endopeptidase</fullName>
    </recommendedName>
</protein>
<evidence type="ECO:0000259" key="2">
    <source>
        <dbReference type="Pfam" id="PF21849"/>
    </source>
</evidence>
<dbReference type="Pfam" id="PF08401">
    <property type="entry name" value="ArdcN"/>
    <property type="match status" value="1"/>
</dbReference>
<organism evidence="3 4">
    <name type="scientific">Faecalicoccus pleomorphus</name>
    <dbReference type="NCBI Taxonomy" id="1323"/>
    <lineage>
        <taxon>Bacteria</taxon>
        <taxon>Bacillati</taxon>
        <taxon>Bacillota</taxon>
        <taxon>Erysipelotrichia</taxon>
        <taxon>Erysipelotrichales</taxon>
        <taxon>Erysipelotrichaceae</taxon>
        <taxon>Faecalicoccus</taxon>
    </lineage>
</organism>
<dbReference type="AlphaFoldDB" id="A0A3E3E5S2"/>
<reference evidence="3 4" key="1">
    <citation type="submission" date="2018-08" db="EMBL/GenBank/DDBJ databases">
        <title>A genome reference for cultivated species of the human gut microbiota.</title>
        <authorList>
            <person name="Zou Y."/>
            <person name="Xue W."/>
            <person name="Luo G."/>
        </authorList>
    </citation>
    <scope>NUCLEOTIDE SEQUENCE [LARGE SCALE GENOMIC DNA]</scope>
    <source>
        <strain evidence="3 4">TF08-11</strain>
    </source>
</reference>
<dbReference type="Pfam" id="PF21849">
    <property type="entry name" value="DUF6908"/>
    <property type="match status" value="1"/>
</dbReference>
<evidence type="ECO:0008006" key="5">
    <source>
        <dbReference type="Google" id="ProtNLM"/>
    </source>
</evidence>
<dbReference type="EMBL" id="QUSK01000007">
    <property type="protein sequence ID" value="RGD77113.1"/>
    <property type="molecule type" value="Genomic_DNA"/>
</dbReference>
<proteinExistence type="predicted"/>